<dbReference type="InterPro" id="IPR011251">
    <property type="entry name" value="Luciferase-like_dom"/>
</dbReference>
<keyword evidence="4" id="KW-1185">Reference proteome</keyword>
<dbReference type="Proteomes" id="UP000028870">
    <property type="component" value="Unassembled WGS sequence"/>
</dbReference>
<keyword evidence="1" id="KW-0560">Oxidoreductase</keyword>
<dbReference type="PANTHER" id="PTHR43244:SF1">
    <property type="entry name" value="5,10-METHYLENETETRAHYDROMETHANOPTERIN REDUCTASE"/>
    <property type="match status" value="1"/>
</dbReference>
<dbReference type="AlphaFoldDB" id="W9AMM1"/>
<dbReference type="InterPro" id="IPR050564">
    <property type="entry name" value="F420-G6PD/mer"/>
</dbReference>
<sequence>MMVPQPVRVHGAPARVGVVWRPDFPPGALAEFACAAEHAGVDELWLWEDCFLQGGIAQAAVALAQTRSLVVGIGVLPAPLRGVVATALEISTLATMFPGRVQLAIGHGVQRWMRQAGAAVPSPLTLLREYVTALRGLLAGHTISMSGDYVQLDAVRLQFVPDGAVPVLIGGAGPKTLALAGGIADGVLLDCQHTASSAGTALDLADRARSASDIPDFRRVMYIACAPGPFAAERLTAEAQHWNVTPAQDFGVGGSATDISAAVEPYCAAGLDTIVLQPIGEETGTPDLLATAAALVRAWRHPSSNLPG</sequence>
<gene>
    <name evidence="3" type="ORF">BN977_01511</name>
</gene>
<dbReference type="RefSeq" id="WP_206666850.1">
    <property type="nucleotide sequence ID" value="NZ_CCBB010000001.1"/>
</dbReference>
<proteinExistence type="predicted"/>
<evidence type="ECO:0000313" key="3">
    <source>
        <dbReference type="EMBL" id="CDO06718.1"/>
    </source>
</evidence>
<dbReference type="PANTHER" id="PTHR43244">
    <property type="match status" value="1"/>
</dbReference>
<reference evidence="3" key="1">
    <citation type="submission" date="2014-03" db="EMBL/GenBank/DDBJ databases">
        <title>Draft Genome Sequence of Mycobacterium cosmeticum DSM 44829.</title>
        <authorList>
            <person name="Croce O."/>
            <person name="Robert C."/>
            <person name="Raoult D."/>
            <person name="Drancourt M."/>
        </authorList>
    </citation>
    <scope>NUCLEOTIDE SEQUENCE [LARGE SCALE GENOMIC DNA]</scope>
    <source>
        <strain evidence="3">DSM 44829</strain>
    </source>
</reference>
<evidence type="ECO:0000313" key="4">
    <source>
        <dbReference type="Proteomes" id="UP000028870"/>
    </source>
</evidence>
<organism evidence="3 4">
    <name type="scientific">Mycolicibacterium cosmeticum</name>
    <dbReference type="NCBI Taxonomy" id="258533"/>
    <lineage>
        <taxon>Bacteria</taxon>
        <taxon>Bacillati</taxon>
        <taxon>Actinomycetota</taxon>
        <taxon>Actinomycetes</taxon>
        <taxon>Mycobacteriales</taxon>
        <taxon>Mycobacteriaceae</taxon>
        <taxon>Mycolicibacterium</taxon>
    </lineage>
</organism>
<comment type="caution">
    <text evidence="3">The sequence shown here is derived from an EMBL/GenBank/DDBJ whole genome shotgun (WGS) entry which is preliminary data.</text>
</comment>
<dbReference type="eggNOG" id="COG2141">
    <property type="taxonomic scope" value="Bacteria"/>
</dbReference>
<accession>W9AMM1</accession>
<evidence type="ECO:0000259" key="2">
    <source>
        <dbReference type="Pfam" id="PF00296"/>
    </source>
</evidence>
<evidence type="ECO:0000256" key="1">
    <source>
        <dbReference type="ARBA" id="ARBA00023002"/>
    </source>
</evidence>
<dbReference type="Gene3D" id="3.20.20.30">
    <property type="entry name" value="Luciferase-like domain"/>
    <property type="match status" value="1"/>
</dbReference>
<reference evidence="3" key="2">
    <citation type="submission" date="2014-03" db="EMBL/GenBank/DDBJ databases">
        <authorList>
            <person name="Urmite Genomes"/>
        </authorList>
    </citation>
    <scope>NUCLEOTIDE SEQUENCE</scope>
    <source>
        <strain evidence="3">DSM 44829</strain>
    </source>
</reference>
<dbReference type="InterPro" id="IPR036661">
    <property type="entry name" value="Luciferase-like_sf"/>
</dbReference>
<dbReference type="EMBL" id="CCBB010000001">
    <property type="protein sequence ID" value="CDO06718.1"/>
    <property type="molecule type" value="Genomic_DNA"/>
</dbReference>
<protein>
    <submittedName>
        <fullName evidence="3">N5,N10-methylene-tetrahydromethanopterin reductase</fullName>
    </submittedName>
</protein>
<dbReference type="CDD" id="cd01097">
    <property type="entry name" value="Tetrahydromethanopterin_reductase"/>
    <property type="match status" value="1"/>
</dbReference>
<name>W9AMM1_MYCCO</name>
<feature type="domain" description="Luciferase-like" evidence="2">
    <location>
        <begin position="24"/>
        <end position="242"/>
    </location>
</feature>
<dbReference type="GO" id="GO:0016705">
    <property type="term" value="F:oxidoreductase activity, acting on paired donors, with incorporation or reduction of molecular oxygen"/>
    <property type="evidence" value="ECO:0007669"/>
    <property type="project" value="InterPro"/>
</dbReference>
<dbReference type="Pfam" id="PF00296">
    <property type="entry name" value="Bac_luciferase"/>
    <property type="match status" value="1"/>
</dbReference>
<dbReference type="STRING" id="258533.BN977_01511"/>
<dbReference type="SUPFAM" id="SSF51679">
    <property type="entry name" value="Bacterial luciferase-like"/>
    <property type="match status" value="1"/>
</dbReference>